<dbReference type="Proteomes" id="UP000034246">
    <property type="component" value="Unassembled WGS sequence"/>
</dbReference>
<evidence type="ECO:0000313" key="3">
    <source>
        <dbReference type="Proteomes" id="UP000034246"/>
    </source>
</evidence>
<proteinExistence type="predicted"/>
<organism evidence="2 3">
    <name type="scientific">Candidatus Woesebacteria bacterium GW2011_GWA1_39_21</name>
    <dbReference type="NCBI Taxonomy" id="1618550"/>
    <lineage>
        <taxon>Bacteria</taxon>
        <taxon>Candidatus Woeseibacteriota</taxon>
    </lineage>
</organism>
<keyword evidence="1" id="KW-0175">Coiled coil</keyword>
<sequence>MADQKTPEKLEQGKVLDAEIVEDNTTSDTTISQVDELKNIENLINSNLTKITKLQDDIKPVKEMLESLLDADLQYAELDQKAMEAAKVKSAKRKELMNTSNGRELTEKLKSLKAELKEAKDALSDYLKEYQGKTGFNEYEGPDGELRQIVFTAKLVRKTKLNWD</sequence>
<evidence type="ECO:0000313" key="2">
    <source>
        <dbReference type="EMBL" id="KKR10985.1"/>
    </source>
</evidence>
<reference evidence="2 3" key="1">
    <citation type="journal article" date="2015" name="Nature">
        <title>rRNA introns, odd ribosomes, and small enigmatic genomes across a large radiation of phyla.</title>
        <authorList>
            <person name="Brown C.T."/>
            <person name="Hug L.A."/>
            <person name="Thomas B.C."/>
            <person name="Sharon I."/>
            <person name="Castelle C.J."/>
            <person name="Singh A."/>
            <person name="Wilkins M.J."/>
            <person name="Williams K.H."/>
            <person name="Banfield J.F."/>
        </authorList>
    </citation>
    <scope>NUCLEOTIDE SEQUENCE [LARGE SCALE GENOMIC DNA]</scope>
</reference>
<dbReference type="EMBL" id="LBWP01000012">
    <property type="protein sequence ID" value="KKR10985.1"/>
    <property type="molecule type" value="Genomic_DNA"/>
</dbReference>
<protein>
    <submittedName>
        <fullName evidence="2">Uncharacterized protein</fullName>
    </submittedName>
</protein>
<name>A0A0G0QKQ2_9BACT</name>
<feature type="coiled-coil region" evidence="1">
    <location>
        <begin position="102"/>
        <end position="133"/>
    </location>
</feature>
<gene>
    <name evidence="2" type="ORF">UT39_C0012G0007</name>
</gene>
<evidence type="ECO:0000256" key="1">
    <source>
        <dbReference type="SAM" id="Coils"/>
    </source>
</evidence>
<accession>A0A0G0QKQ2</accession>
<dbReference type="AlphaFoldDB" id="A0A0G0QKQ2"/>
<comment type="caution">
    <text evidence="2">The sequence shown here is derived from an EMBL/GenBank/DDBJ whole genome shotgun (WGS) entry which is preliminary data.</text>
</comment>